<gene>
    <name evidence="2" type="ORF">GDO86_011366</name>
</gene>
<feature type="transmembrane region" description="Helical" evidence="1">
    <location>
        <begin position="47"/>
        <end position="64"/>
    </location>
</feature>
<keyword evidence="1" id="KW-1133">Transmembrane helix</keyword>
<keyword evidence="1" id="KW-0812">Transmembrane</keyword>
<dbReference type="Proteomes" id="UP000812440">
    <property type="component" value="Chromosome 6"/>
</dbReference>
<dbReference type="AlphaFoldDB" id="A0A8T2JJ81"/>
<evidence type="ECO:0000256" key="1">
    <source>
        <dbReference type="SAM" id="Phobius"/>
    </source>
</evidence>
<reference evidence="2" key="1">
    <citation type="thesis" date="2020" institute="ProQuest LLC" country="789 East Eisenhower Parkway, Ann Arbor, MI, USA">
        <title>Comparative Genomics and Chromosome Evolution.</title>
        <authorList>
            <person name="Mudd A.B."/>
        </authorList>
    </citation>
    <scope>NUCLEOTIDE SEQUENCE</scope>
    <source>
        <strain evidence="2">Female2</strain>
        <tissue evidence="2">Blood</tissue>
    </source>
</reference>
<dbReference type="EMBL" id="JAACNH010000005">
    <property type="protein sequence ID" value="KAG8442536.1"/>
    <property type="molecule type" value="Genomic_DNA"/>
</dbReference>
<feature type="transmembrane region" description="Helical" evidence="1">
    <location>
        <begin position="12"/>
        <end position="31"/>
    </location>
</feature>
<evidence type="ECO:0000313" key="2">
    <source>
        <dbReference type="EMBL" id="KAG8442536.1"/>
    </source>
</evidence>
<comment type="caution">
    <text evidence="2">The sequence shown here is derived from an EMBL/GenBank/DDBJ whole genome shotgun (WGS) entry which is preliminary data.</text>
</comment>
<name>A0A8T2JJ81_9PIPI</name>
<proteinExistence type="predicted"/>
<keyword evidence="1" id="KW-0472">Membrane</keyword>
<organism evidence="2 3">
    <name type="scientific">Hymenochirus boettgeri</name>
    <name type="common">Congo dwarf clawed frog</name>
    <dbReference type="NCBI Taxonomy" id="247094"/>
    <lineage>
        <taxon>Eukaryota</taxon>
        <taxon>Metazoa</taxon>
        <taxon>Chordata</taxon>
        <taxon>Craniata</taxon>
        <taxon>Vertebrata</taxon>
        <taxon>Euteleostomi</taxon>
        <taxon>Amphibia</taxon>
        <taxon>Batrachia</taxon>
        <taxon>Anura</taxon>
        <taxon>Pipoidea</taxon>
        <taxon>Pipidae</taxon>
        <taxon>Pipinae</taxon>
        <taxon>Hymenochirus</taxon>
    </lineage>
</organism>
<sequence length="95" mass="11294">MICDLYTVSSSKLLSMLYGLFLRILPFWHFYEAMMKKSAFLVSKYDHFVTFFFFVYCVSSYVFFTQARKMHILAKLNLTPWEKNPSPPTLNVVTR</sequence>
<accession>A0A8T2JJ81</accession>
<protein>
    <submittedName>
        <fullName evidence="2">Uncharacterized protein</fullName>
    </submittedName>
</protein>
<evidence type="ECO:0000313" key="3">
    <source>
        <dbReference type="Proteomes" id="UP000812440"/>
    </source>
</evidence>
<keyword evidence="3" id="KW-1185">Reference proteome</keyword>